<dbReference type="PANTHER" id="PTHR43038">
    <property type="entry name" value="ATP-BINDING CASSETTE, SUB-FAMILY H, MEMBER 1"/>
    <property type="match status" value="1"/>
</dbReference>
<dbReference type="InterPro" id="IPR003439">
    <property type="entry name" value="ABC_transporter-like_ATP-bd"/>
</dbReference>
<dbReference type="PANTHER" id="PTHR43038:SF3">
    <property type="entry name" value="ABC TRANSPORTER G FAMILY MEMBER 20 ISOFORM X1"/>
    <property type="match status" value="1"/>
</dbReference>
<name>A0A1F6TPS9_9PROT</name>
<proteinExistence type="predicted"/>
<dbReference type="AlphaFoldDB" id="A0A1F6TPS9"/>
<organism evidence="4 5">
    <name type="scientific">Candidatus Muproteobacteria bacterium RBG_16_65_34</name>
    <dbReference type="NCBI Taxonomy" id="1817760"/>
    <lineage>
        <taxon>Bacteria</taxon>
        <taxon>Pseudomonadati</taxon>
        <taxon>Pseudomonadota</taxon>
        <taxon>Candidatus Muproteobacteria</taxon>
    </lineage>
</organism>
<dbReference type="SUPFAM" id="SSF52540">
    <property type="entry name" value="P-loop containing nucleoside triphosphate hydrolases"/>
    <property type="match status" value="1"/>
</dbReference>
<dbReference type="PROSITE" id="PS50893">
    <property type="entry name" value="ABC_TRANSPORTER_2"/>
    <property type="match status" value="1"/>
</dbReference>
<dbReference type="GO" id="GO:0005524">
    <property type="term" value="F:ATP binding"/>
    <property type="evidence" value="ECO:0007669"/>
    <property type="project" value="UniProtKB-KW"/>
</dbReference>
<sequence>MSAQAPNDIAVAAQELTRVFGSFTAVDRVSFAVRRGEIFGFLGPNGAGKTTTIKMLTGLLAPSSGRGSVAGYDIGAQSEMVKRNIGYMSQLFSLYADLTVEENIAFFSGLYHVPREKRAARRDWVLEVAGLTDRRTRLTGELPLGIKQRLALGCAVLHEPPILFLDEPTSGVDPLSRRRFWDLIYTLTAGGTTVFVSTHYMEEAEYCHRLALMNRGKLIALDAPARLRAAATEPLFELKTDDSLKTVKLLQRMAGVREAAMYGRAVHVAVADRAQARAEIPRRLKQEGVALHGMDEIAPSLEDVFVFRVREAGGAPVD</sequence>
<protein>
    <submittedName>
        <fullName evidence="4">Multidrug ABC transporter ATP-binding protein</fullName>
    </submittedName>
</protein>
<reference evidence="4 5" key="1">
    <citation type="journal article" date="2016" name="Nat. Commun.">
        <title>Thousands of microbial genomes shed light on interconnected biogeochemical processes in an aquifer system.</title>
        <authorList>
            <person name="Anantharaman K."/>
            <person name="Brown C.T."/>
            <person name="Hug L.A."/>
            <person name="Sharon I."/>
            <person name="Castelle C.J."/>
            <person name="Probst A.J."/>
            <person name="Thomas B.C."/>
            <person name="Singh A."/>
            <person name="Wilkins M.J."/>
            <person name="Karaoz U."/>
            <person name="Brodie E.L."/>
            <person name="Williams K.H."/>
            <person name="Hubbard S.S."/>
            <person name="Banfield J.F."/>
        </authorList>
    </citation>
    <scope>NUCLEOTIDE SEQUENCE [LARGE SCALE GENOMIC DNA]</scope>
</reference>
<gene>
    <name evidence="4" type="ORF">A2151_09470</name>
</gene>
<evidence type="ECO:0000256" key="1">
    <source>
        <dbReference type="ARBA" id="ARBA00022741"/>
    </source>
</evidence>
<evidence type="ECO:0000313" key="4">
    <source>
        <dbReference type="EMBL" id="OGI47133.1"/>
    </source>
</evidence>
<dbReference type="InterPro" id="IPR003593">
    <property type="entry name" value="AAA+_ATPase"/>
</dbReference>
<comment type="caution">
    <text evidence="4">The sequence shown here is derived from an EMBL/GenBank/DDBJ whole genome shotgun (WGS) entry which is preliminary data.</text>
</comment>
<dbReference type="GO" id="GO:0016887">
    <property type="term" value="F:ATP hydrolysis activity"/>
    <property type="evidence" value="ECO:0007669"/>
    <property type="project" value="InterPro"/>
</dbReference>
<dbReference type="EMBL" id="MFSU01000064">
    <property type="protein sequence ID" value="OGI47133.1"/>
    <property type="molecule type" value="Genomic_DNA"/>
</dbReference>
<accession>A0A1F6TPS9</accession>
<dbReference type="Proteomes" id="UP000178885">
    <property type="component" value="Unassembled WGS sequence"/>
</dbReference>
<dbReference type="Pfam" id="PF00005">
    <property type="entry name" value="ABC_tran"/>
    <property type="match status" value="1"/>
</dbReference>
<dbReference type="Gene3D" id="3.40.50.300">
    <property type="entry name" value="P-loop containing nucleotide triphosphate hydrolases"/>
    <property type="match status" value="1"/>
</dbReference>
<keyword evidence="2 4" id="KW-0067">ATP-binding</keyword>
<dbReference type="InterPro" id="IPR027417">
    <property type="entry name" value="P-loop_NTPase"/>
</dbReference>
<dbReference type="STRING" id="1817760.A2151_09470"/>
<keyword evidence="1" id="KW-0547">Nucleotide-binding</keyword>
<feature type="domain" description="ABC transporter" evidence="3">
    <location>
        <begin position="11"/>
        <end position="240"/>
    </location>
</feature>
<dbReference type="SMART" id="SM00382">
    <property type="entry name" value="AAA"/>
    <property type="match status" value="1"/>
</dbReference>
<evidence type="ECO:0000259" key="3">
    <source>
        <dbReference type="PROSITE" id="PS50893"/>
    </source>
</evidence>
<evidence type="ECO:0000256" key="2">
    <source>
        <dbReference type="ARBA" id="ARBA00022840"/>
    </source>
</evidence>
<evidence type="ECO:0000313" key="5">
    <source>
        <dbReference type="Proteomes" id="UP000178885"/>
    </source>
</evidence>
<dbReference type="CDD" id="cd03230">
    <property type="entry name" value="ABC_DR_subfamily_A"/>
    <property type="match status" value="1"/>
</dbReference>